<keyword evidence="2" id="KW-0472">Membrane</keyword>
<feature type="domain" description="DUF2510" evidence="3">
    <location>
        <begin position="7"/>
        <end position="38"/>
    </location>
</feature>
<evidence type="ECO:0000256" key="2">
    <source>
        <dbReference type="SAM" id="Phobius"/>
    </source>
</evidence>
<feature type="compositionally biased region" description="Pro residues" evidence="1">
    <location>
        <begin position="106"/>
        <end position="125"/>
    </location>
</feature>
<dbReference type="EMBL" id="QMEY01000011">
    <property type="protein sequence ID" value="RBQ17595.1"/>
    <property type="molecule type" value="Genomic_DNA"/>
</dbReference>
<sequence length="454" mass="47779">MTTQTPAGWYPDPYGSPNLRWWDGNQWTDATHPLEPPSQGAPAGTHTGPQAAQPGPGPGPRPTPGTGPQDAPQDAFQPGTGPQPGPRPEPQDAPPGGFQSPGPGGGAPPPPPPFSGGEPRPPGQPPQGGGAQPFYGTYAGQPSYGTQPQYAPADAPEAATERVPPQPSAGPWSQPWNPQQGTTVQLPSPDFGRPGGPPPGRKAWPWFAAGGALLVVIAIVAVVVLVVNNGAGRPVADETTAPTETTEPAPSPTETAPSPQPSPSPSASAEQLPQPQNGEIVDPGSGFTYKVPEGTDWTVPDGLNDPANPNAQQWSSGVQAMSHKGYEASKDWVGNIYAGELHKDFPYQGPATLKLSAEALWQYFHQNFYEPPHKTKVIRSEAMEVGGKKGWVVEFELDFSEQSKSQGWKWKKERGALVLVDRENGGPPSLLYTSIPDNLDTSVVKNVLDSLKIS</sequence>
<proteinExistence type="predicted"/>
<organism evidence="4 5">
    <name type="scientific">Spongiactinospora rosea</name>
    <dbReference type="NCBI Taxonomy" id="2248750"/>
    <lineage>
        <taxon>Bacteria</taxon>
        <taxon>Bacillati</taxon>
        <taxon>Actinomycetota</taxon>
        <taxon>Actinomycetes</taxon>
        <taxon>Streptosporangiales</taxon>
        <taxon>Streptosporangiaceae</taxon>
        <taxon>Spongiactinospora</taxon>
    </lineage>
</organism>
<protein>
    <recommendedName>
        <fullName evidence="3">DUF2510 domain-containing protein</fullName>
    </recommendedName>
</protein>
<reference evidence="4 5" key="1">
    <citation type="submission" date="2018-06" db="EMBL/GenBank/DDBJ databases">
        <title>Sphaerisporangium craniellae sp. nov., isolated from a marine sponge in the South China Sea.</title>
        <authorList>
            <person name="Li L."/>
        </authorList>
    </citation>
    <scope>NUCLEOTIDE SEQUENCE [LARGE SCALE GENOMIC DNA]</scope>
    <source>
        <strain evidence="4 5">LHW63015</strain>
    </source>
</reference>
<dbReference type="Proteomes" id="UP000253303">
    <property type="component" value="Unassembled WGS sequence"/>
</dbReference>
<dbReference type="RefSeq" id="WP_113983161.1">
    <property type="nucleotide sequence ID" value="NZ_QMEY01000011.1"/>
</dbReference>
<feature type="compositionally biased region" description="Pro residues" evidence="1">
    <location>
        <begin position="81"/>
        <end position="93"/>
    </location>
</feature>
<dbReference type="Pfam" id="PF10708">
    <property type="entry name" value="DUF2510"/>
    <property type="match status" value="1"/>
</dbReference>
<evidence type="ECO:0000256" key="1">
    <source>
        <dbReference type="SAM" id="MobiDB-lite"/>
    </source>
</evidence>
<name>A0A366LUG6_9ACTN</name>
<feature type="compositionally biased region" description="Low complexity" evidence="1">
    <location>
        <begin position="265"/>
        <end position="276"/>
    </location>
</feature>
<feature type="region of interest" description="Disordered" evidence="1">
    <location>
        <begin position="1"/>
        <end position="199"/>
    </location>
</feature>
<feature type="transmembrane region" description="Helical" evidence="2">
    <location>
        <begin position="203"/>
        <end position="227"/>
    </location>
</feature>
<evidence type="ECO:0000313" key="4">
    <source>
        <dbReference type="EMBL" id="RBQ17595.1"/>
    </source>
</evidence>
<feature type="region of interest" description="Disordered" evidence="1">
    <location>
        <begin position="233"/>
        <end position="310"/>
    </location>
</feature>
<comment type="caution">
    <text evidence="4">The sequence shown here is derived from an EMBL/GenBank/DDBJ whole genome shotgun (WGS) entry which is preliminary data.</text>
</comment>
<gene>
    <name evidence="4" type="ORF">DP939_24875</name>
</gene>
<keyword evidence="2" id="KW-1133">Transmembrane helix</keyword>
<keyword evidence="5" id="KW-1185">Reference proteome</keyword>
<keyword evidence="2" id="KW-0812">Transmembrane</keyword>
<feature type="compositionally biased region" description="Polar residues" evidence="1">
    <location>
        <begin position="174"/>
        <end position="186"/>
    </location>
</feature>
<dbReference type="AlphaFoldDB" id="A0A366LUG6"/>
<dbReference type="PRINTS" id="PR01217">
    <property type="entry name" value="PRICHEXTENSN"/>
</dbReference>
<evidence type="ECO:0000259" key="3">
    <source>
        <dbReference type="Pfam" id="PF10708"/>
    </source>
</evidence>
<dbReference type="OrthoDB" id="5065474at2"/>
<evidence type="ECO:0000313" key="5">
    <source>
        <dbReference type="Proteomes" id="UP000253303"/>
    </source>
</evidence>
<feature type="compositionally biased region" description="Pro residues" evidence="1">
    <location>
        <begin position="55"/>
        <end position="65"/>
    </location>
</feature>
<feature type="compositionally biased region" description="Low complexity" evidence="1">
    <location>
        <begin position="233"/>
        <end position="257"/>
    </location>
</feature>
<dbReference type="InterPro" id="IPR018929">
    <property type="entry name" value="DUF2510"/>
</dbReference>
<accession>A0A366LUG6</accession>